<gene>
    <name evidence="1" type="ORF">LCGC14_2294980</name>
</gene>
<feature type="non-terminal residue" evidence="1">
    <location>
        <position position="1"/>
    </location>
</feature>
<evidence type="ECO:0008006" key="2">
    <source>
        <dbReference type="Google" id="ProtNLM"/>
    </source>
</evidence>
<name>A0A0F9DCQ6_9ZZZZ</name>
<accession>A0A0F9DCQ6</accession>
<dbReference type="InterPro" id="IPR036237">
    <property type="entry name" value="Xyl_isomerase-like_sf"/>
</dbReference>
<comment type="caution">
    <text evidence="1">The sequence shown here is derived from an EMBL/GenBank/DDBJ whole genome shotgun (WGS) entry which is preliminary data.</text>
</comment>
<reference evidence="1" key="1">
    <citation type="journal article" date="2015" name="Nature">
        <title>Complex archaea that bridge the gap between prokaryotes and eukaryotes.</title>
        <authorList>
            <person name="Spang A."/>
            <person name="Saw J.H."/>
            <person name="Jorgensen S.L."/>
            <person name="Zaremba-Niedzwiedzka K."/>
            <person name="Martijn J."/>
            <person name="Lind A.E."/>
            <person name="van Eijk R."/>
            <person name="Schleper C."/>
            <person name="Guy L."/>
            <person name="Ettema T.J."/>
        </authorList>
    </citation>
    <scope>NUCLEOTIDE SEQUENCE</scope>
</reference>
<proteinExistence type="predicted"/>
<dbReference type="SUPFAM" id="SSF51658">
    <property type="entry name" value="Xylose isomerase-like"/>
    <property type="match status" value="1"/>
</dbReference>
<evidence type="ECO:0000313" key="1">
    <source>
        <dbReference type="EMBL" id="KKL51491.1"/>
    </source>
</evidence>
<sequence>PANFITEGQRPYDEAWTQGLAELTDYFHIKDKVLGERTCVPAGEGDGQIPQILADAAARGYDGYLTLEPHMKAAGQFSGHTGPELFVKAVDGLKGVCRQAGLAC</sequence>
<dbReference type="EMBL" id="LAZR01032230">
    <property type="protein sequence ID" value="KKL51491.1"/>
    <property type="molecule type" value="Genomic_DNA"/>
</dbReference>
<organism evidence="1">
    <name type="scientific">marine sediment metagenome</name>
    <dbReference type="NCBI Taxonomy" id="412755"/>
    <lineage>
        <taxon>unclassified sequences</taxon>
        <taxon>metagenomes</taxon>
        <taxon>ecological metagenomes</taxon>
    </lineage>
</organism>
<protein>
    <recommendedName>
        <fullName evidence="2">Xylose isomerase-like TIM barrel domain-containing protein</fullName>
    </recommendedName>
</protein>
<dbReference type="AlphaFoldDB" id="A0A0F9DCQ6"/>
<dbReference type="Gene3D" id="3.20.20.150">
    <property type="entry name" value="Divalent-metal-dependent TIM barrel enzymes"/>
    <property type="match status" value="1"/>
</dbReference>